<dbReference type="Pfam" id="PF01208">
    <property type="entry name" value="URO-D"/>
    <property type="match status" value="1"/>
</dbReference>
<gene>
    <name evidence="2" type="ordered locus">Mahau_2685</name>
</gene>
<dbReference type="GO" id="GO:0004853">
    <property type="term" value="F:uroporphyrinogen decarboxylase activity"/>
    <property type="evidence" value="ECO:0007669"/>
    <property type="project" value="InterPro"/>
</dbReference>
<dbReference type="Gene3D" id="3.20.20.210">
    <property type="match status" value="1"/>
</dbReference>
<keyword evidence="3" id="KW-1185">Reference proteome</keyword>
<evidence type="ECO:0000259" key="1">
    <source>
        <dbReference type="Pfam" id="PF01208"/>
    </source>
</evidence>
<dbReference type="STRING" id="697281.Mahau_2685"/>
<proteinExistence type="predicted"/>
<dbReference type="PANTHER" id="PTHR47099">
    <property type="entry name" value="METHYLCOBAMIDE:COM METHYLTRANSFERASE MTBA"/>
    <property type="match status" value="1"/>
</dbReference>
<feature type="domain" description="Uroporphyrinogen decarboxylase (URO-D)" evidence="1">
    <location>
        <begin position="163"/>
        <end position="354"/>
    </location>
</feature>
<evidence type="ECO:0000313" key="2">
    <source>
        <dbReference type="EMBL" id="AEE97821.1"/>
    </source>
</evidence>
<reference evidence="2 3" key="2">
    <citation type="journal article" date="2011" name="Stand. Genomic Sci.">
        <title>Complete genome sequence of Mahella australiensis type strain (50-1 BON).</title>
        <authorList>
            <person name="Sikorski J."/>
            <person name="Teshima H."/>
            <person name="Nolan M."/>
            <person name="Lucas S."/>
            <person name="Hammon N."/>
            <person name="Deshpande S."/>
            <person name="Cheng J.F."/>
            <person name="Pitluck S."/>
            <person name="Liolios K."/>
            <person name="Pagani I."/>
            <person name="Ivanova N."/>
            <person name="Huntemann M."/>
            <person name="Mavromatis K."/>
            <person name="Ovchinikova G."/>
            <person name="Pati A."/>
            <person name="Tapia R."/>
            <person name="Han C."/>
            <person name="Goodwin L."/>
            <person name="Chen A."/>
            <person name="Palaniappan K."/>
            <person name="Land M."/>
            <person name="Hauser L."/>
            <person name="Ngatchou-Djao O.D."/>
            <person name="Rohde M."/>
            <person name="Pukall R."/>
            <person name="Spring S."/>
            <person name="Abt B."/>
            <person name="Goker M."/>
            <person name="Detter J.C."/>
            <person name="Woyke T."/>
            <person name="Bristow J."/>
            <person name="Markowitz V."/>
            <person name="Hugenholtz P."/>
            <person name="Eisen J.A."/>
            <person name="Kyrpides N.C."/>
            <person name="Klenk H.P."/>
            <person name="Lapidus A."/>
        </authorList>
    </citation>
    <scope>NUCLEOTIDE SEQUENCE [LARGE SCALE GENOMIC DNA]</scope>
    <source>
        <strain evidence="3">DSM 15567 / CIP 107919 / 50-1 BON</strain>
    </source>
</reference>
<dbReference type="Proteomes" id="UP000008457">
    <property type="component" value="Chromosome"/>
</dbReference>
<dbReference type="EMBL" id="CP002360">
    <property type="protein sequence ID" value="AEE97821.1"/>
    <property type="molecule type" value="Genomic_DNA"/>
</dbReference>
<dbReference type="eggNOG" id="COG0407">
    <property type="taxonomic scope" value="Bacteria"/>
</dbReference>
<dbReference type="KEGG" id="mas:Mahau_2685"/>
<dbReference type="InterPro" id="IPR052024">
    <property type="entry name" value="Methanogen_methyltrans"/>
</dbReference>
<dbReference type="SUPFAM" id="SSF51726">
    <property type="entry name" value="UROD/MetE-like"/>
    <property type="match status" value="1"/>
</dbReference>
<organism evidence="2 3">
    <name type="scientific">Mahella australiensis (strain DSM 15567 / CIP 107919 / 50-1 BON)</name>
    <dbReference type="NCBI Taxonomy" id="697281"/>
    <lineage>
        <taxon>Bacteria</taxon>
        <taxon>Bacillati</taxon>
        <taxon>Bacillota</taxon>
        <taxon>Clostridia</taxon>
        <taxon>Thermoanaerobacterales</taxon>
        <taxon>Thermoanaerobacterales Family IV. Incertae Sedis</taxon>
        <taxon>Mahella</taxon>
    </lineage>
</organism>
<evidence type="ECO:0000313" key="3">
    <source>
        <dbReference type="Proteomes" id="UP000008457"/>
    </source>
</evidence>
<sequence length="361" mass="40700">MTSYERIKAAVSHKRPDRVPCDFSAEKDVIENLKAYFSIDDMDDLLDVLGVDRRHVAPRYVGPPLRTFEDGSYETGIFGGPRKKDIPAPGGGVIETPVYFPWGDIETTDDLKDRYGTMGDMSWWDFTSIPNQIDELEDRGQYWITTHGDPAGLQHICQWVGDEKFMMILALDDDLAMAMIEKANEHRLEHAIKALEAGGGRIHELNGGGDYGNQNSLMISKGMFRKYFKPLYVKFYKEIKDNFDVEIFFHSCGSVVELIPELIEVGVTILDPVQVSARGMEIEKLKREYGSKLTFHGAIDIQQLLPYASEEELRREVRRIISVLGDGGGYILAPTHAIQADTTIANIIAMYEEAQGRKISI</sequence>
<accession>F3ZYQ3</accession>
<dbReference type="PANTHER" id="PTHR47099:SF1">
    <property type="entry name" value="METHYLCOBAMIDE:COM METHYLTRANSFERASE MTBA"/>
    <property type="match status" value="1"/>
</dbReference>
<reference evidence="3" key="1">
    <citation type="submission" date="2010-11" db="EMBL/GenBank/DDBJ databases">
        <title>The complete genome of Mahella australiensis DSM 15567.</title>
        <authorList>
            <consortium name="US DOE Joint Genome Institute (JGI-PGF)"/>
            <person name="Lucas S."/>
            <person name="Copeland A."/>
            <person name="Lapidus A."/>
            <person name="Bruce D."/>
            <person name="Goodwin L."/>
            <person name="Pitluck S."/>
            <person name="Kyrpides N."/>
            <person name="Mavromatis K."/>
            <person name="Pagani I."/>
            <person name="Ivanova N."/>
            <person name="Teshima H."/>
            <person name="Brettin T."/>
            <person name="Detter J.C."/>
            <person name="Han C."/>
            <person name="Tapia R."/>
            <person name="Land M."/>
            <person name="Hauser L."/>
            <person name="Markowitz V."/>
            <person name="Cheng J.-F."/>
            <person name="Hugenholtz P."/>
            <person name="Woyke T."/>
            <person name="Wu D."/>
            <person name="Spring S."/>
            <person name="Pukall R."/>
            <person name="Steenblock K."/>
            <person name="Schneider S."/>
            <person name="Klenk H.-P."/>
            <person name="Eisen J.A."/>
        </authorList>
    </citation>
    <scope>NUCLEOTIDE SEQUENCE [LARGE SCALE GENOMIC DNA]</scope>
    <source>
        <strain evidence="3">DSM 15567 / CIP 107919 / 50-1 BON</strain>
    </source>
</reference>
<dbReference type="AlphaFoldDB" id="F3ZYQ3"/>
<protein>
    <recommendedName>
        <fullName evidence="1">Uroporphyrinogen decarboxylase (URO-D) domain-containing protein</fullName>
    </recommendedName>
</protein>
<dbReference type="OrthoDB" id="9771599at2"/>
<dbReference type="GO" id="GO:0006779">
    <property type="term" value="P:porphyrin-containing compound biosynthetic process"/>
    <property type="evidence" value="ECO:0007669"/>
    <property type="project" value="InterPro"/>
</dbReference>
<dbReference type="InterPro" id="IPR038071">
    <property type="entry name" value="UROD/MetE-like_sf"/>
</dbReference>
<dbReference type="HOGENOM" id="CLU_054162_0_0_9"/>
<name>F3ZYQ3_MAHA5</name>
<dbReference type="RefSeq" id="WP_013782244.1">
    <property type="nucleotide sequence ID" value="NC_015520.1"/>
</dbReference>
<dbReference type="InterPro" id="IPR000257">
    <property type="entry name" value="Uroporphyrinogen_deCOase"/>
</dbReference>